<dbReference type="Pfam" id="PF22633">
    <property type="entry name" value="F5_F8_type_C_2"/>
    <property type="match status" value="1"/>
</dbReference>
<dbReference type="InterPro" id="IPR000421">
    <property type="entry name" value="FA58C"/>
</dbReference>
<evidence type="ECO:0000259" key="1">
    <source>
        <dbReference type="PROSITE" id="PS50022"/>
    </source>
</evidence>
<feature type="domain" description="F5/8 type C" evidence="1">
    <location>
        <begin position="1"/>
        <end position="102"/>
    </location>
</feature>
<accession>A0AAC9LDM4</accession>
<name>A0AAC9LDM4_9PSEU</name>
<dbReference type="Proteomes" id="UP000185511">
    <property type="component" value="Chromosome"/>
</dbReference>
<protein>
    <submittedName>
        <fullName evidence="2">F5/8 type C domain-containing protein</fullName>
    </submittedName>
</protein>
<reference evidence="3" key="1">
    <citation type="submission" date="2016-06" db="EMBL/GenBank/DDBJ databases">
        <title>Complete genome sequence of Actinoalloteichus fjordicus DSM 46855 (=ADI127-17), type strain of the new species Actinoalloteichus fjordicus.</title>
        <authorList>
            <person name="Ruckert C."/>
            <person name="Nouioui I."/>
            <person name="Willmese J."/>
            <person name="van Wezel G."/>
            <person name="Klenk H.-P."/>
            <person name="Kalinowski J."/>
            <person name="Zotchev S.B."/>
        </authorList>
    </citation>
    <scope>NUCLEOTIDE SEQUENCE [LARGE SCALE GENOMIC DNA]</scope>
    <source>
        <strain evidence="3">ADI127-7</strain>
    </source>
</reference>
<organism evidence="2 3">
    <name type="scientific">Actinoalloteichus fjordicus</name>
    <dbReference type="NCBI Taxonomy" id="1612552"/>
    <lineage>
        <taxon>Bacteria</taxon>
        <taxon>Bacillati</taxon>
        <taxon>Actinomycetota</taxon>
        <taxon>Actinomycetes</taxon>
        <taxon>Pseudonocardiales</taxon>
        <taxon>Pseudonocardiaceae</taxon>
        <taxon>Actinoalloteichus</taxon>
    </lineage>
</organism>
<evidence type="ECO:0000313" key="2">
    <source>
        <dbReference type="EMBL" id="APU15702.1"/>
    </source>
</evidence>
<dbReference type="PROSITE" id="PS50022">
    <property type="entry name" value="FA58C_3"/>
    <property type="match status" value="1"/>
</dbReference>
<dbReference type="InterPro" id="IPR008979">
    <property type="entry name" value="Galactose-bd-like_sf"/>
</dbReference>
<keyword evidence="3" id="KW-1185">Reference proteome</keyword>
<evidence type="ECO:0000313" key="3">
    <source>
        <dbReference type="Proteomes" id="UP000185511"/>
    </source>
</evidence>
<dbReference type="EMBL" id="CP016076">
    <property type="protein sequence ID" value="APU15702.1"/>
    <property type="molecule type" value="Genomic_DNA"/>
</dbReference>
<dbReference type="SUPFAM" id="SSF49785">
    <property type="entry name" value="Galactose-binding domain-like"/>
    <property type="match status" value="1"/>
</dbReference>
<dbReference type="AlphaFoldDB" id="A0AAC9LDM4"/>
<proteinExistence type="predicted"/>
<dbReference type="Gene3D" id="2.60.120.260">
    <property type="entry name" value="Galactose-binding domain-like"/>
    <property type="match status" value="1"/>
</dbReference>
<gene>
    <name evidence="2" type="ORF">UA74_18370</name>
</gene>
<dbReference type="KEGG" id="acad:UA74_18370"/>
<sequence>MNGYFPPSLTVQLRESSSVGRVVRRLPPSTAWGTRTQTRTVQGSTNGSTFTTLAASQGHSFDPATGNSVTIEFPATAVRHLRVVISANTGRPAGQLAELEACRA</sequence>